<evidence type="ECO:0000313" key="1">
    <source>
        <dbReference type="EMBL" id="QCD79125.1"/>
    </source>
</evidence>
<sequence length="117" mass="12807">MHCECSVATVSVLDWLRVWAVEKWLATKPCSTLSSELLEMFDALLVPNQCGEGSPDLRRLGARSGNSKNSVVVRGASSGNSEVRGVGNCVVNSYGEEGRVSEDWELRGARERNSYWG</sequence>
<evidence type="ECO:0000313" key="2">
    <source>
        <dbReference type="Proteomes" id="UP000501690"/>
    </source>
</evidence>
<reference evidence="1 2" key="1">
    <citation type="submission" date="2019-04" db="EMBL/GenBank/DDBJ databases">
        <title>An improved genome assembly and genetic linkage map for asparagus bean, Vigna unguiculata ssp. sesquipedialis.</title>
        <authorList>
            <person name="Xia Q."/>
            <person name="Zhang R."/>
            <person name="Dong Y."/>
        </authorList>
    </citation>
    <scope>NUCLEOTIDE SEQUENCE [LARGE SCALE GENOMIC DNA]</scope>
    <source>
        <tissue evidence="1">Leaf</tissue>
    </source>
</reference>
<gene>
    <name evidence="1" type="ORF">DEO72_LG1g2764</name>
</gene>
<dbReference type="AlphaFoldDB" id="A0A4D6KRE8"/>
<name>A0A4D6KRE8_VIGUN</name>
<organism evidence="1 2">
    <name type="scientific">Vigna unguiculata</name>
    <name type="common">Cowpea</name>
    <dbReference type="NCBI Taxonomy" id="3917"/>
    <lineage>
        <taxon>Eukaryota</taxon>
        <taxon>Viridiplantae</taxon>
        <taxon>Streptophyta</taxon>
        <taxon>Embryophyta</taxon>
        <taxon>Tracheophyta</taxon>
        <taxon>Spermatophyta</taxon>
        <taxon>Magnoliopsida</taxon>
        <taxon>eudicotyledons</taxon>
        <taxon>Gunneridae</taxon>
        <taxon>Pentapetalae</taxon>
        <taxon>rosids</taxon>
        <taxon>fabids</taxon>
        <taxon>Fabales</taxon>
        <taxon>Fabaceae</taxon>
        <taxon>Papilionoideae</taxon>
        <taxon>50 kb inversion clade</taxon>
        <taxon>NPAAA clade</taxon>
        <taxon>indigoferoid/millettioid clade</taxon>
        <taxon>Phaseoleae</taxon>
        <taxon>Vigna</taxon>
    </lineage>
</organism>
<proteinExistence type="predicted"/>
<dbReference type="EMBL" id="CP039345">
    <property type="protein sequence ID" value="QCD79125.1"/>
    <property type="molecule type" value="Genomic_DNA"/>
</dbReference>
<protein>
    <submittedName>
        <fullName evidence="1">Uncharacterized protein</fullName>
    </submittedName>
</protein>
<keyword evidence="2" id="KW-1185">Reference proteome</keyword>
<accession>A0A4D6KRE8</accession>
<dbReference type="Proteomes" id="UP000501690">
    <property type="component" value="Linkage Group LG1"/>
</dbReference>